<dbReference type="EMBL" id="AP019400">
    <property type="protein sequence ID" value="BBI31500.1"/>
    <property type="molecule type" value="Genomic_DNA"/>
</dbReference>
<keyword evidence="4" id="KW-1185">Reference proteome</keyword>
<feature type="compositionally biased region" description="Low complexity" evidence="1">
    <location>
        <begin position="55"/>
        <end position="70"/>
    </location>
</feature>
<keyword evidence="2" id="KW-1133">Transmembrane helix</keyword>
<keyword evidence="2" id="KW-0812">Transmembrane</keyword>
<organism evidence="3 4">
    <name type="scientific">Cohnella abietis</name>
    <dbReference type="NCBI Taxonomy" id="2507935"/>
    <lineage>
        <taxon>Bacteria</taxon>
        <taxon>Bacillati</taxon>
        <taxon>Bacillota</taxon>
        <taxon>Bacilli</taxon>
        <taxon>Bacillales</taxon>
        <taxon>Paenibacillaceae</taxon>
        <taxon>Cohnella</taxon>
    </lineage>
</organism>
<proteinExistence type="predicted"/>
<evidence type="ECO:0000313" key="3">
    <source>
        <dbReference type="EMBL" id="BBI31500.1"/>
    </source>
</evidence>
<feature type="transmembrane region" description="Helical" evidence="2">
    <location>
        <begin position="250"/>
        <end position="269"/>
    </location>
</feature>
<feature type="transmembrane region" description="Helical" evidence="2">
    <location>
        <begin position="110"/>
        <end position="132"/>
    </location>
</feature>
<dbReference type="KEGG" id="cohn:KCTCHS21_08990"/>
<accession>A0A3T1D075</accession>
<evidence type="ECO:0000313" key="4">
    <source>
        <dbReference type="Proteomes" id="UP000289856"/>
    </source>
</evidence>
<dbReference type="AlphaFoldDB" id="A0A3T1D075"/>
<sequence>MQCTQCGQINQSAKFCVKCGANLQAQATSEVASASEAASNHYQPPAQPFTFQQSPIQPTNHQQHTTHQQPARPNQQLEQAKQVSKQYLSYFLEVLKNPIRTGQNSTDGHMINGIITLILFSLILPLIGYIQLRSRVSRYGFGLADHISFGEVVIKNFFILFIIIMLINSVIFLVLKAGTTAVNYREVTARFGTLMIPAVAFFLIALIFSWLSDGSYVLLLSIGLGMLSWFVAVCFVIYSFKKDQTSGLDAFYGVIITYVVTFYLIKQLGDVIFNTLSGSTGSFFNF</sequence>
<evidence type="ECO:0000256" key="1">
    <source>
        <dbReference type="SAM" id="MobiDB-lite"/>
    </source>
</evidence>
<dbReference type="RefSeq" id="WP_130605348.1">
    <property type="nucleotide sequence ID" value="NZ_AP019400.1"/>
</dbReference>
<reference evidence="3 4" key="1">
    <citation type="submission" date="2019-01" db="EMBL/GenBank/DDBJ databases">
        <title>Complete genome sequence of Cohnella hallensis HS21 isolated from Korean fir (Abies koreana) rhizospheric soil.</title>
        <authorList>
            <person name="Jiang L."/>
            <person name="Kang S.W."/>
            <person name="Kim S."/>
            <person name="Jung J."/>
            <person name="Kim C.Y."/>
            <person name="Kim D.H."/>
            <person name="Kim S.W."/>
            <person name="Lee J."/>
        </authorList>
    </citation>
    <scope>NUCLEOTIDE SEQUENCE [LARGE SCALE GENOMIC DNA]</scope>
    <source>
        <strain evidence="3 4">HS21</strain>
    </source>
</reference>
<name>A0A3T1D075_9BACL</name>
<protein>
    <recommendedName>
        <fullName evidence="5">Zinc-ribbon domain-containing protein</fullName>
    </recommendedName>
</protein>
<gene>
    <name evidence="3" type="primary">yvbI</name>
    <name evidence="3" type="ORF">KCTCHS21_08990</name>
</gene>
<feature type="transmembrane region" description="Helical" evidence="2">
    <location>
        <begin position="152"/>
        <end position="175"/>
    </location>
</feature>
<dbReference type="Proteomes" id="UP000289856">
    <property type="component" value="Chromosome"/>
</dbReference>
<feature type="transmembrane region" description="Helical" evidence="2">
    <location>
        <begin position="187"/>
        <end position="210"/>
    </location>
</feature>
<evidence type="ECO:0008006" key="5">
    <source>
        <dbReference type="Google" id="ProtNLM"/>
    </source>
</evidence>
<dbReference type="OrthoDB" id="2448863at2"/>
<keyword evidence="2" id="KW-0472">Membrane</keyword>
<evidence type="ECO:0000256" key="2">
    <source>
        <dbReference type="SAM" id="Phobius"/>
    </source>
</evidence>
<feature type="region of interest" description="Disordered" evidence="1">
    <location>
        <begin position="36"/>
        <end position="75"/>
    </location>
</feature>
<feature type="transmembrane region" description="Helical" evidence="2">
    <location>
        <begin position="216"/>
        <end position="238"/>
    </location>
</feature>